<proteinExistence type="predicted"/>
<gene>
    <name evidence="2" type="ORF">C1I92_02795</name>
</gene>
<evidence type="ECO:0000259" key="1">
    <source>
        <dbReference type="PROSITE" id="PS50157"/>
    </source>
</evidence>
<dbReference type="AlphaFoldDB" id="A0A2W2C074"/>
<name>A0A2W2C074_9ACTN</name>
<dbReference type="EMBL" id="POTW01000004">
    <property type="protein sequence ID" value="PZF86124.1"/>
    <property type="molecule type" value="Genomic_DNA"/>
</dbReference>
<accession>A0A2W2C074</accession>
<keyword evidence="3" id="KW-1185">Reference proteome</keyword>
<organism evidence="2 3">
    <name type="scientific">Jiangella anatolica</name>
    <dbReference type="NCBI Taxonomy" id="2670374"/>
    <lineage>
        <taxon>Bacteria</taxon>
        <taxon>Bacillati</taxon>
        <taxon>Actinomycetota</taxon>
        <taxon>Actinomycetes</taxon>
        <taxon>Jiangellales</taxon>
        <taxon>Jiangellaceae</taxon>
        <taxon>Jiangella</taxon>
    </lineage>
</organism>
<reference evidence="2 3" key="1">
    <citation type="submission" date="2018-01" db="EMBL/GenBank/DDBJ databases">
        <title>Draft genome sequence of Jiangella sp. GTF31.</title>
        <authorList>
            <person name="Sahin N."/>
            <person name="Ay H."/>
            <person name="Saygin H."/>
        </authorList>
    </citation>
    <scope>NUCLEOTIDE SEQUENCE [LARGE SCALE GENOMIC DNA]</scope>
    <source>
        <strain evidence="2 3">GTF31</strain>
    </source>
</reference>
<sequence length="201" mass="21724">MRGGDAVEVLDRLRRAGHTVYTCRGGERCALAIGGTCPLADHMADVLVHVRERPDPPVDRDRPFLCATVAEVPTVLCGYPSVEGPWTRADAHCSPTGVVDAAAKAVRPTSATAHRRVRQAVADVLRPHGLRSPRRLEISADHDVIEVSLMFERPVPVRVREELRPAIRAALAALSRYWAVARVTILAGTPAPTAGSARTPR</sequence>
<dbReference type="PROSITE" id="PS50157">
    <property type="entry name" value="ZINC_FINGER_C2H2_2"/>
    <property type="match status" value="1"/>
</dbReference>
<feature type="domain" description="C2H2-type" evidence="1">
    <location>
        <begin position="21"/>
        <end position="54"/>
    </location>
</feature>
<dbReference type="Proteomes" id="UP000248764">
    <property type="component" value="Unassembled WGS sequence"/>
</dbReference>
<evidence type="ECO:0000313" key="3">
    <source>
        <dbReference type="Proteomes" id="UP000248764"/>
    </source>
</evidence>
<protein>
    <recommendedName>
        <fullName evidence="1">C2H2-type domain-containing protein</fullName>
    </recommendedName>
</protein>
<comment type="caution">
    <text evidence="2">The sequence shown here is derived from an EMBL/GenBank/DDBJ whole genome shotgun (WGS) entry which is preliminary data.</text>
</comment>
<dbReference type="InterPro" id="IPR013087">
    <property type="entry name" value="Znf_C2H2_type"/>
</dbReference>
<evidence type="ECO:0000313" key="2">
    <source>
        <dbReference type="EMBL" id="PZF86124.1"/>
    </source>
</evidence>